<dbReference type="PANTHER" id="PTHR35076">
    <property type="entry name" value="TUBULIN EPSILON AND DELTA COMPLEX PROTEIN 1"/>
    <property type="match status" value="1"/>
</dbReference>
<dbReference type="InParanoid" id="L8Y8Y5"/>
<gene>
    <name evidence="8" type="ORF">TREES_T100018132</name>
</gene>
<keyword evidence="9" id="KW-1185">Reference proteome</keyword>
<dbReference type="InterPro" id="IPR027996">
    <property type="entry name" value="TEDC1_dom"/>
</dbReference>
<evidence type="ECO:0000256" key="1">
    <source>
        <dbReference type="ARBA" id="ARBA00022723"/>
    </source>
</evidence>
<reference evidence="9" key="2">
    <citation type="journal article" date="2013" name="Nat. Commun.">
        <title>Genome of the Chinese tree shrew.</title>
        <authorList>
            <person name="Fan Y."/>
            <person name="Huang Z.Y."/>
            <person name="Cao C.C."/>
            <person name="Chen C.S."/>
            <person name="Chen Y.X."/>
            <person name="Fan D.D."/>
            <person name="He J."/>
            <person name="Hou H.L."/>
            <person name="Hu L."/>
            <person name="Hu X.T."/>
            <person name="Jiang X.T."/>
            <person name="Lai R."/>
            <person name="Lang Y.S."/>
            <person name="Liang B."/>
            <person name="Liao S.G."/>
            <person name="Mu D."/>
            <person name="Ma Y.Y."/>
            <person name="Niu Y.Y."/>
            <person name="Sun X.Q."/>
            <person name="Xia J.Q."/>
            <person name="Xiao J."/>
            <person name="Xiong Z.Q."/>
            <person name="Xu L."/>
            <person name="Yang L."/>
            <person name="Zhang Y."/>
            <person name="Zhao W."/>
            <person name="Zhao X.D."/>
            <person name="Zheng Y.T."/>
            <person name="Zhou J.M."/>
            <person name="Zhu Y.B."/>
            <person name="Zhang G.J."/>
            <person name="Wang J."/>
            <person name="Yao Y.G."/>
        </authorList>
    </citation>
    <scope>NUCLEOTIDE SEQUENCE [LARGE SCALE GENOMIC DNA]</scope>
</reference>
<evidence type="ECO:0000256" key="2">
    <source>
        <dbReference type="ARBA" id="ARBA00022737"/>
    </source>
</evidence>
<dbReference type="PROSITE" id="PS50023">
    <property type="entry name" value="LIM_DOMAIN_2"/>
    <property type="match status" value="1"/>
</dbReference>
<reference evidence="9" key="1">
    <citation type="submission" date="2012-07" db="EMBL/GenBank/DDBJ databases">
        <title>Genome of the Chinese tree shrew, a rising model animal genetically related to primates.</title>
        <authorList>
            <person name="Zhang G."/>
            <person name="Fan Y."/>
            <person name="Yao Y."/>
            <person name="Huang Z."/>
        </authorList>
    </citation>
    <scope>NUCLEOTIDE SEQUENCE [LARGE SCALE GENOMIC DNA]</scope>
</reference>
<organism evidence="8 9">
    <name type="scientific">Tupaia chinensis</name>
    <name type="common">Chinese tree shrew</name>
    <name type="synonym">Tupaia belangeri chinensis</name>
    <dbReference type="NCBI Taxonomy" id="246437"/>
    <lineage>
        <taxon>Eukaryota</taxon>
        <taxon>Metazoa</taxon>
        <taxon>Chordata</taxon>
        <taxon>Craniata</taxon>
        <taxon>Vertebrata</taxon>
        <taxon>Euteleostomi</taxon>
        <taxon>Mammalia</taxon>
        <taxon>Eutheria</taxon>
        <taxon>Euarchontoglires</taxon>
        <taxon>Scandentia</taxon>
        <taxon>Tupaiidae</taxon>
        <taxon>Tupaia</taxon>
    </lineage>
</organism>
<evidence type="ECO:0000313" key="8">
    <source>
        <dbReference type="EMBL" id="ELV12712.1"/>
    </source>
</evidence>
<dbReference type="AlphaFoldDB" id="L8Y8Y5"/>
<evidence type="ECO:0000256" key="5">
    <source>
        <dbReference type="PROSITE-ProRule" id="PRU00125"/>
    </source>
</evidence>
<dbReference type="CDD" id="cd09478">
    <property type="entry name" value="LIM_CRIP"/>
    <property type="match status" value="1"/>
</dbReference>
<evidence type="ECO:0000313" key="9">
    <source>
        <dbReference type="Proteomes" id="UP000011518"/>
    </source>
</evidence>
<dbReference type="GO" id="GO:0007165">
    <property type="term" value="P:signal transduction"/>
    <property type="evidence" value="ECO:0007669"/>
    <property type="project" value="InterPro"/>
</dbReference>
<sequence length="381" mass="42669">MPKCPKCDKEVYFAERVTSLGKDWHRPCLKCEKCGKTLTSGGHAEHEGKPYCNHPCYSAMFGPKETRAHWVKLALHSRGYPRLALAQIPEDGSQGSRELLLALSWLLARGPLPEQLLAQTHVQLGDQVPVCECEALASPGPPAPHVEVEGPVDIRQVQWLMGKLRLRWRQLMCSQQEQCALLSKLLRRLESENARLEAALRWRCQEPVFWQWMNTVLEACALEATAPASQTPYLPRIPERGASELEQLARELQALLEELREAVEPRRAAWAARGGQAQGPEWNAAQQALQEAVRQELAALQLSWEQDWGPDPPHGPHRLVRSKDRAPAGRGLQAAQVIGVLRSREAFLEAALRRLQGQCQQELVRLVGALPGLIWIPPPAR</sequence>
<dbReference type="Proteomes" id="UP000011518">
    <property type="component" value="Unassembled WGS sequence"/>
</dbReference>
<dbReference type="SMART" id="SM00132">
    <property type="entry name" value="LIM"/>
    <property type="match status" value="1"/>
</dbReference>
<dbReference type="PROSITE" id="PS50885">
    <property type="entry name" value="HAMP"/>
    <property type="match status" value="1"/>
</dbReference>
<keyword evidence="4 5" id="KW-0440">LIM domain</keyword>
<dbReference type="FunCoup" id="L8Y8Y5">
    <property type="interactions" value="365"/>
</dbReference>
<dbReference type="GO" id="GO:0046872">
    <property type="term" value="F:metal ion binding"/>
    <property type="evidence" value="ECO:0007669"/>
    <property type="project" value="UniProtKB-KW"/>
</dbReference>
<keyword evidence="2" id="KW-0677">Repeat</keyword>
<dbReference type="InterPro" id="IPR001781">
    <property type="entry name" value="Znf_LIM"/>
</dbReference>
<dbReference type="EMBL" id="KB364389">
    <property type="protein sequence ID" value="ELV12712.1"/>
    <property type="molecule type" value="Genomic_DNA"/>
</dbReference>
<proteinExistence type="predicted"/>
<evidence type="ECO:0000256" key="3">
    <source>
        <dbReference type="ARBA" id="ARBA00022833"/>
    </source>
</evidence>
<dbReference type="eggNOG" id="ENOG502RXA4">
    <property type="taxonomic scope" value="Eukaryota"/>
</dbReference>
<keyword evidence="3 5" id="KW-0862">Zinc</keyword>
<accession>L8Y8Y5</accession>
<dbReference type="Pfam" id="PF00412">
    <property type="entry name" value="LIM"/>
    <property type="match status" value="1"/>
</dbReference>
<dbReference type="InterPro" id="IPR003660">
    <property type="entry name" value="HAMP_dom"/>
</dbReference>
<evidence type="ECO:0000256" key="4">
    <source>
        <dbReference type="ARBA" id="ARBA00023038"/>
    </source>
</evidence>
<evidence type="ECO:0000259" key="6">
    <source>
        <dbReference type="PROSITE" id="PS50023"/>
    </source>
</evidence>
<dbReference type="FunFam" id="2.10.110.10:FF:000025">
    <property type="entry name" value="Cysteine-rich protein 2"/>
    <property type="match status" value="1"/>
</dbReference>
<dbReference type="SUPFAM" id="SSF57716">
    <property type="entry name" value="Glucocorticoid receptor-like (DNA-binding domain)"/>
    <property type="match status" value="2"/>
</dbReference>
<dbReference type="InterPro" id="IPR043535">
    <property type="entry name" value="TEDC1"/>
</dbReference>
<protein>
    <submittedName>
        <fullName evidence="8">Uncharacterized protein</fullName>
    </submittedName>
</protein>
<keyword evidence="1 5" id="KW-0479">Metal-binding</keyword>
<evidence type="ECO:0000259" key="7">
    <source>
        <dbReference type="PROSITE" id="PS50885"/>
    </source>
</evidence>
<dbReference type="Gene3D" id="2.10.110.10">
    <property type="entry name" value="Cysteine Rich Protein"/>
    <property type="match status" value="1"/>
</dbReference>
<dbReference type="GO" id="GO:0016020">
    <property type="term" value="C:membrane"/>
    <property type="evidence" value="ECO:0007669"/>
    <property type="project" value="InterPro"/>
</dbReference>
<feature type="domain" description="LIM zinc-binding" evidence="6">
    <location>
        <begin position="2"/>
        <end position="63"/>
    </location>
</feature>
<dbReference type="PANTHER" id="PTHR35076:SF1">
    <property type="entry name" value="TUBULIN EPSILON AND DELTA COMPLEX PROTEIN 1"/>
    <property type="match status" value="1"/>
</dbReference>
<name>L8Y8Y5_TUPCH</name>
<feature type="domain" description="HAMP" evidence="7">
    <location>
        <begin position="236"/>
        <end position="264"/>
    </location>
</feature>
<dbReference type="PROSITE" id="PS00478">
    <property type="entry name" value="LIM_DOMAIN_1"/>
    <property type="match status" value="1"/>
</dbReference>
<dbReference type="Pfam" id="PF14970">
    <property type="entry name" value="TEDC1"/>
    <property type="match status" value="1"/>
</dbReference>